<feature type="non-terminal residue" evidence="2">
    <location>
        <position position="93"/>
    </location>
</feature>
<reference evidence="2 3" key="1">
    <citation type="journal article" date="2018" name="G3 (Bethesda)">
        <title>A High-Quality Reference Genome for the Invasive Mosquitofish Gambusia affinis Using a Chicago Library.</title>
        <authorList>
            <person name="Hoffberg S.L."/>
            <person name="Troendle N.J."/>
            <person name="Glenn T.C."/>
            <person name="Mahmud O."/>
            <person name="Louha S."/>
            <person name="Chalopin D."/>
            <person name="Bennetzen J.L."/>
            <person name="Mauricio R."/>
        </authorList>
    </citation>
    <scope>NUCLEOTIDE SEQUENCE [LARGE SCALE GENOMIC DNA]</scope>
    <source>
        <strain evidence="2">NE01/NJP1002.9</strain>
        <tissue evidence="2">Muscle</tissue>
    </source>
</reference>
<accession>A0A315V4S3</accession>
<comment type="caution">
    <text evidence="2">The sequence shown here is derived from an EMBL/GenBank/DDBJ whole genome shotgun (WGS) entry which is preliminary data.</text>
</comment>
<dbReference type="AlphaFoldDB" id="A0A315V4S3"/>
<evidence type="ECO:0000313" key="3">
    <source>
        <dbReference type="Proteomes" id="UP000250572"/>
    </source>
</evidence>
<keyword evidence="3" id="KW-1185">Reference proteome</keyword>
<evidence type="ECO:0000256" key="1">
    <source>
        <dbReference type="SAM" id="MobiDB-lite"/>
    </source>
</evidence>
<proteinExistence type="predicted"/>
<name>A0A315V4S3_GAMAF</name>
<evidence type="ECO:0000313" key="2">
    <source>
        <dbReference type="EMBL" id="PWA18290.1"/>
    </source>
</evidence>
<dbReference type="Proteomes" id="UP000250572">
    <property type="component" value="Unassembled WGS sequence"/>
</dbReference>
<organism evidence="2 3">
    <name type="scientific">Gambusia affinis</name>
    <name type="common">Western mosquitofish</name>
    <name type="synonym">Heterandria affinis</name>
    <dbReference type="NCBI Taxonomy" id="33528"/>
    <lineage>
        <taxon>Eukaryota</taxon>
        <taxon>Metazoa</taxon>
        <taxon>Chordata</taxon>
        <taxon>Craniata</taxon>
        <taxon>Vertebrata</taxon>
        <taxon>Euteleostomi</taxon>
        <taxon>Actinopterygii</taxon>
        <taxon>Neopterygii</taxon>
        <taxon>Teleostei</taxon>
        <taxon>Neoteleostei</taxon>
        <taxon>Acanthomorphata</taxon>
        <taxon>Ovalentaria</taxon>
        <taxon>Atherinomorphae</taxon>
        <taxon>Cyprinodontiformes</taxon>
        <taxon>Poeciliidae</taxon>
        <taxon>Poeciliinae</taxon>
        <taxon>Gambusia</taxon>
    </lineage>
</organism>
<feature type="region of interest" description="Disordered" evidence="1">
    <location>
        <begin position="40"/>
        <end position="72"/>
    </location>
</feature>
<gene>
    <name evidence="2" type="ORF">CCH79_00021048</name>
</gene>
<feature type="compositionally biased region" description="Basic and acidic residues" evidence="1">
    <location>
        <begin position="61"/>
        <end position="70"/>
    </location>
</feature>
<sequence length="93" mass="10587">MKQQQITCEHEAFPAELSWIEMMERNIQVDYDAIIVFEDDSEPEDESAEIQAEPSPSGDFESPRSLEVEQKTAPSAGFEIIPLVEDMKETSQH</sequence>
<protein>
    <submittedName>
        <fullName evidence="2">Uncharacterized protein</fullName>
    </submittedName>
</protein>
<dbReference type="EMBL" id="NHOQ01002339">
    <property type="protein sequence ID" value="PWA18290.1"/>
    <property type="molecule type" value="Genomic_DNA"/>
</dbReference>